<evidence type="ECO:0000313" key="2">
    <source>
        <dbReference type="Proteomes" id="UP001165960"/>
    </source>
</evidence>
<reference evidence="1" key="1">
    <citation type="submission" date="2022-04" db="EMBL/GenBank/DDBJ databases">
        <title>Genome of the entomopathogenic fungus Entomophthora muscae.</title>
        <authorList>
            <person name="Elya C."/>
            <person name="Lovett B.R."/>
            <person name="Lee E."/>
            <person name="Macias A.M."/>
            <person name="Hajek A.E."/>
            <person name="De Bivort B.L."/>
            <person name="Kasson M.T."/>
            <person name="De Fine Licht H.H."/>
            <person name="Stajich J.E."/>
        </authorList>
    </citation>
    <scope>NUCLEOTIDE SEQUENCE</scope>
    <source>
        <strain evidence="1">Berkeley</strain>
    </source>
</reference>
<keyword evidence="2" id="KW-1185">Reference proteome</keyword>
<protein>
    <submittedName>
        <fullName evidence="1">Uncharacterized protein</fullName>
    </submittedName>
</protein>
<evidence type="ECO:0000313" key="1">
    <source>
        <dbReference type="EMBL" id="KAJ9064145.1"/>
    </source>
</evidence>
<name>A0ACC2SPC7_9FUNG</name>
<gene>
    <name evidence="1" type="ORF">DSO57_1033514</name>
</gene>
<dbReference type="Proteomes" id="UP001165960">
    <property type="component" value="Unassembled WGS sequence"/>
</dbReference>
<proteinExistence type="predicted"/>
<organism evidence="1 2">
    <name type="scientific">Entomophthora muscae</name>
    <dbReference type="NCBI Taxonomy" id="34485"/>
    <lineage>
        <taxon>Eukaryota</taxon>
        <taxon>Fungi</taxon>
        <taxon>Fungi incertae sedis</taxon>
        <taxon>Zoopagomycota</taxon>
        <taxon>Entomophthoromycotina</taxon>
        <taxon>Entomophthoromycetes</taxon>
        <taxon>Entomophthorales</taxon>
        <taxon>Entomophthoraceae</taxon>
        <taxon>Entomophthora</taxon>
    </lineage>
</organism>
<dbReference type="EMBL" id="QTSX02004525">
    <property type="protein sequence ID" value="KAJ9064145.1"/>
    <property type="molecule type" value="Genomic_DNA"/>
</dbReference>
<sequence length="199" mass="22186">MKLYHLALFGFALSNPLGNESSAPAIDAPATIELPARGDIVQGTSNGVILSIADECSGDTSAVEIIFEPEFSQEGGKVNITGDIPWKNKDNTHFSHLISDEAFPIQAMMMFSTPKNATGLIKLSLFAICKNHTSFIIKHEFPILTIDELNHENKISTKISNAYHSSTKWLADLHNKNYYWQPIKEGTKSFFSRINSWFH</sequence>
<comment type="caution">
    <text evidence="1">The sequence shown here is derived from an EMBL/GenBank/DDBJ whole genome shotgun (WGS) entry which is preliminary data.</text>
</comment>
<accession>A0ACC2SPC7</accession>